<sequence>MFDYHAPTDLLKDRVILITGASDGIGKACALSCAAHGATVVLIGRSLSKLEAVYDQIEAAGQPQPAICVLNLETATEKDYEDLADQLFDSFGRLDGLVHNAALLGGPRTPFEQIKTEDWLQAMQVNVNAPFLLTKAMMPLLRVAGDASVVMVSSSVGRTGRAYWGPYAVSKFALEGMMQVLADEQDGTSNIRVNSVNPGATRTAMRAKAYPAEEPETNPEPAAIMPVFLYLLGADSREINGQALNAQ</sequence>
<dbReference type="GO" id="GO:0016491">
    <property type="term" value="F:oxidoreductase activity"/>
    <property type="evidence" value="ECO:0007669"/>
    <property type="project" value="UniProtKB-KW"/>
</dbReference>
<dbReference type="PANTHER" id="PTHR42901">
    <property type="entry name" value="ALCOHOL DEHYDROGENASE"/>
    <property type="match status" value="1"/>
</dbReference>
<dbReference type="SUPFAM" id="SSF51735">
    <property type="entry name" value="NAD(P)-binding Rossmann-fold domains"/>
    <property type="match status" value="1"/>
</dbReference>
<dbReference type="Pfam" id="PF00106">
    <property type="entry name" value="adh_short"/>
    <property type="match status" value="1"/>
</dbReference>
<dbReference type="AlphaFoldDB" id="A0A1V0B5J0"/>
<evidence type="ECO:0000259" key="3">
    <source>
        <dbReference type="SMART" id="SM00822"/>
    </source>
</evidence>
<evidence type="ECO:0000313" key="4">
    <source>
        <dbReference type="EMBL" id="AQZ95198.1"/>
    </source>
</evidence>
<dbReference type="PROSITE" id="PS00061">
    <property type="entry name" value="ADH_SHORT"/>
    <property type="match status" value="1"/>
</dbReference>
<dbReference type="InterPro" id="IPR002347">
    <property type="entry name" value="SDR_fam"/>
</dbReference>
<dbReference type="KEGG" id="ppha:BVH74_10750"/>
<gene>
    <name evidence="4" type="ORF">BVH74_10750</name>
</gene>
<dbReference type="Gene3D" id="3.40.50.720">
    <property type="entry name" value="NAD(P)-binding Rossmann-like Domain"/>
    <property type="match status" value="1"/>
</dbReference>
<evidence type="ECO:0000313" key="5">
    <source>
        <dbReference type="Proteomes" id="UP000243488"/>
    </source>
</evidence>
<keyword evidence="5" id="KW-1185">Reference proteome</keyword>
<dbReference type="PANTHER" id="PTHR42901:SF1">
    <property type="entry name" value="ALCOHOL DEHYDROGENASE"/>
    <property type="match status" value="1"/>
</dbReference>
<dbReference type="EMBL" id="CP020100">
    <property type="protein sequence ID" value="AQZ95198.1"/>
    <property type="molecule type" value="Genomic_DNA"/>
</dbReference>
<dbReference type="RefSeq" id="WP_080050066.1">
    <property type="nucleotide sequence ID" value="NZ_CP020100.1"/>
</dbReference>
<dbReference type="InterPro" id="IPR036291">
    <property type="entry name" value="NAD(P)-bd_dom_sf"/>
</dbReference>
<feature type="domain" description="Ketoreductase" evidence="3">
    <location>
        <begin position="14"/>
        <end position="180"/>
    </location>
</feature>
<evidence type="ECO:0000256" key="2">
    <source>
        <dbReference type="ARBA" id="ARBA00023002"/>
    </source>
</evidence>
<reference evidence="4 5" key="1">
    <citation type="submission" date="2017-03" db="EMBL/GenBank/DDBJ databases">
        <title>Complete genome sequence of the novel DNRA strain Pseudomonas sp. S-6-2 isolated from Chinese polluted river sediment. Journal of Biotechnology.</title>
        <authorList>
            <person name="Li J."/>
            <person name="Xiang F."/>
            <person name="Wang L."/>
            <person name="Xi L."/>
            <person name="Liu J."/>
        </authorList>
    </citation>
    <scope>NUCLEOTIDE SEQUENCE [LARGE SCALE GENOMIC DNA]</scope>
    <source>
        <strain evidence="4 5">S-6-2</strain>
    </source>
</reference>
<proteinExistence type="inferred from homology"/>
<dbReference type="PRINTS" id="PR00081">
    <property type="entry name" value="GDHRDH"/>
</dbReference>
<organism evidence="4 5">
    <name type="scientific">Halopseudomonas phragmitis</name>
    <dbReference type="NCBI Taxonomy" id="1931241"/>
    <lineage>
        <taxon>Bacteria</taxon>
        <taxon>Pseudomonadati</taxon>
        <taxon>Pseudomonadota</taxon>
        <taxon>Gammaproteobacteria</taxon>
        <taxon>Pseudomonadales</taxon>
        <taxon>Pseudomonadaceae</taxon>
        <taxon>Halopseudomonas</taxon>
    </lineage>
</organism>
<keyword evidence="2" id="KW-0560">Oxidoreductase</keyword>
<dbReference type="InterPro" id="IPR020904">
    <property type="entry name" value="Sc_DH/Rdtase_CS"/>
</dbReference>
<dbReference type="InterPro" id="IPR057326">
    <property type="entry name" value="KR_dom"/>
</dbReference>
<accession>A0A1V0B5J0</accession>
<dbReference type="Proteomes" id="UP000243488">
    <property type="component" value="Chromosome"/>
</dbReference>
<dbReference type="NCBIfam" id="NF006509">
    <property type="entry name" value="PRK08945.1"/>
    <property type="match status" value="1"/>
</dbReference>
<dbReference type="SMART" id="SM00822">
    <property type="entry name" value="PKS_KR"/>
    <property type="match status" value="1"/>
</dbReference>
<comment type="similarity">
    <text evidence="1">Belongs to the short-chain dehydrogenases/reductases (SDR) family.</text>
</comment>
<dbReference type="STRING" id="1931241.BVH74_10750"/>
<evidence type="ECO:0000256" key="1">
    <source>
        <dbReference type="ARBA" id="ARBA00006484"/>
    </source>
</evidence>
<name>A0A1V0B5J0_9GAMM</name>
<protein>
    <submittedName>
        <fullName evidence="4">YciK family oxidoreductase</fullName>
    </submittedName>
</protein>